<reference evidence="2" key="1">
    <citation type="submission" date="2021-09" db="EMBL/GenBank/DDBJ databases">
        <authorList>
            <consortium name="AG Swart"/>
            <person name="Singh M."/>
            <person name="Singh A."/>
            <person name="Seah K."/>
            <person name="Emmerich C."/>
        </authorList>
    </citation>
    <scope>NUCLEOTIDE SEQUENCE</scope>
    <source>
        <strain evidence="2">ATCC30299</strain>
    </source>
</reference>
<sequence>MLRFFKWILLFSILAIISMNIIILTYINQQITHSNDLTTVKDIAGIMQEISVEAYLSYTIDLCHIHSTLNCSYYKDQLSASLERLRALQLTIIDDYSKWSYCAHSTIVTEEIVPVYNPDQSDYVTFLNLYGFVSEILKHGYSFLNEADYSKNQSYDELFLINNGLGGASIMLNSSFQGLLNCETERLNQNENITMIFVYASQIFVWILSLIFVIFSFKFNKLHDKLWNYIQKQANSTYFELHQACTNRLSSFHNYSSDQEELEIKKRKNPKPFILKTKLYIKFTCICSVIVIVTSVYYFSIEFIFYPSCRENLLKRYLLFEAFLYRVPVISEIIFWTINLAYHGGESVQKINGLEYPFQASGIMLESAIYRFNLLSSIIVNPSNYGMYSDDIKFKFFEGNTNPDPVYAQGTFMAAGVLLMDANYISYTNSNDISTLLPKFIQRWITFQAMVLSRISIIDNDSKIYVQNQLNTVFLATFLFSGTCFGLYFFLYLPFIRIEKRKLRKLKEISAMIPQAFDMKFKRNN</sequence>
<organism evidence="2 3">
    <name type="scientific">Blepharisma stoltei</name>
    <dbReference type="NCBI Taxonomy" id="1481888"/>
    <lineage>
        <taxon>Eukaryota</taxon>
        <taxon>Sar</taxon>
        <taxon>Alveolata</taxon>
        <taxon>Ciliophora</taxon>
        <taxon>Postciliodesmatophora</taxon>
        <taxon>Heterotrichea</taxon>
        <taxon>Heterotrichida</taxon>
        <taxon>Blepharismidae</taxon>
        <taxon>Blepharisma</taxon>
    </lineage>
</organism>
<gene>
    <name evidence="2" type="ORF">BSTOLATCC_MIC48220</name>
</gene>
<evidence type="ECO:0000256" key="1">
    <source>
        <dbReference type="SAM" id="Phobius"/>
    </source>
</evidence>
<keyword evidence="3" id="KW-1185">Reference proteome</keyword>
<keyword evidence="1" id="KW-1133">Transmembrane helix</keyword>
<dbReference type="EMBL" id="CAJZBQ010000047">
    <property type="protein sequence ID" value="CAG9329400.1"/>
    <property type="molecule type" value="Genomic_DNA"/>
</dbReference>
<feature type="transmembrane region" description="Helical" evidence="1">
    <location>
        <begin position="196"/>
        <end position="217"/>
    </location>
</feature>
<keyword evidence="1" id="KW-0812">Transmembrane</keyword>
<accession>A0AAU9JSS7</accession>
<protein>
    <submittedName>
        <fullName evidence="2">Uncharacterized protein</fullName>
    </submittedName>
</protein>
<dbReference type="AlphaFoldDB" id="A0AAU9JSS7"/>
<feature type="transmembrane region" description="Helical" evidence="1">
    <location>
        <begin position="7"/>
        <end position="27"/>
    </location>
</feature>
<dbReference type="Proteomes" id="UP001162131">
    <property type="component" value="Unassembled WGS sequence"/>
</dbReference>
<feature type="transmembrane region" description="Helical" evidence="1">
    <location>
        <begin position="279"/>
        <end position="299"/>
    </location>
</feature>
<comment type="caution">
    <text evidence="2">The sequence shown here is derived from an EMBL/GenBank/DDBJ whole genome shotgun (WGS) entry which is preliminary data.</text>
</comment>
<evidence type="ECO:0000313" key="2">
    <source>
        <dbReference type="EMBL" id="CAG9329400.1"/>
    </source>
</evidence>
<keyword evidence="1" id="KW-0472">Membrane</keyword>
<feature type="transmembrane region" description="Helical" evidence="1">
    <location>
        <begin position="473"/>
        <end position="495"/>
    </location>
</feature>
<proteinExistence type="predicted"/>
<evidence type="ECO:0000313" key="3">
    <source>
        <dbReference type="Proteomes" id="UP001162131"/>
    </source>
</evidence>
<name>A0AAU9JSS7_9CILI</name>